<evidence type="ECO:0000313" key="8">
    <source>
        <dbReference type="Proteomes" id="UP000570678"/>
    </source>
</evidence>
<feature type="transmembrane region" description="Helical" evidence="5">
    <location>
        <begin position="276"/>
        <end position="297"/>
    </location>
</feature>
<keyword evidence="8" id="KW-1185">Reference proteome</keyword>
<proteinExistence type="predicted"/>
<comment type="caution">
    <text evidence="7">The sequence shown here is derived from an EMBL/GenBank/DDBJ whole genome shotgun (WGS) entry which is preliminary data.</text>
</comment>
<feature type="domain" description="Major facilitator superfamily (MFS) profile" evidence="6">
    <location>
        <begin position="27"/>
        <end position="428"/>
    </location>
</feature>
<dbReference type="InterPro" id="IPR020846">
    <property type="entry name" value="MFS_dom"/>
</dbReference>
<feature type="transmembrane region" description="Helical" evidence="5">
    <location>
        <begin position="64"/>
        <end position="87"/>
    </location>
</feature>
<keyword evidence="3 5" id="KW-1133">Transmembrane helix</keyword>
<evidence type="ECO:0000256" key="4">
    <source>
        <dbReference type="ARBA" id="ARBA00023136"/>
    </source>
</evidence>
<name>A0A846YL94_9NOCA</name>
<feature type="transmembrane region" description="Helical" evidence="5">
    <location>
        <begin position="186"/>
        <end position="205"/>
    </location>
</feature>
<keyword evidence="4 5" id="KW-0472">Membrane</keyword>
<dbReference type="GO" id="GO:0022857">
    <property type="term" value="F:transmembrane transporter activity"/>
    <property type="evidence" value="ECO:0007669"/>
    <property type="project" value="InterPro"/>
</dbReference>
<dbReference type="RefSeq" id="WP_157117054.1">
    <property type="nucleotide sequence ID" value="NZ_JAAXOT010000010.1"/>
</dbReference>
<dbReference type="EMBL" id="JAAXOT010000010">
    <property type="protein sequence ID" value="NKY58380.1"/>
    <property type="molecule type" value="Genomic_DNA"/>
</dbReference>
<dbReference type="Pfam" id="PF07690">
    <property type="entry name" value="MFS_1"/>
    <property type="match status" value="1"/>
</dbReference>
<feature type="transmembrane region" description="Helical" evidence="5">
    <location>
        <begin position="309"/>
        <end position="336"/>
    </location>
</feature>
<feature type="transmembrane region" description="Helical" evidence="5">
    <location>
        <begin position="403"/>
        <end position="422"/>
    </location>
</feature>
<dbReference type="GO" id="GO:0005886">
    <property type="term" value="C:plasma membrane"/>
    <property type="evidence" value="ECO:0007669"/>
    <property type="project" value="UniProtKB-SubCell"/>
</dbReference>
<evidence type="ECO:0000256" key="5">
    <source>
        <dbReference type="SAM" id="Phobius"/>
    </source>
</evidence>
<feature type="transmembrane region" description="Helical" evidence="5">
    <location>
        <begin position="99"/>
        <end position="117"/>
    </location>
</feature>
<dbReference type="InterPro" id="IPR011701">
    <property type="entry name" value="MFS"/>
</dbReference>
<keyword evidence="2 5" id="KW-0812">Transmembrane</keyword>
<protein>
    <submittedName>
        <fullName evidence="7">MFS transporter</fullName>
    </submittedName>
</protein>
<dbReference type="Gene3D" id="1.20.1250.20">
    <property type="entry name" value="MFS general substrate transporter like domains"/>
    <property type="match status" value="1"/>
</dbReference>
<feature type="transmembrane region" description="Helical" evidence="5">
    <location>
        <begin position="123"/>
        <end position="139"/>
    </location>
</feature>
<dbReference type="PANTHER" id="PTHR23528:SF1">
    <property type="entry name" value="MAJOR FACILITATOR SUPERFAMILY (MFS) PROFILE DOMAIN-CONTAINING PROTEIN"/>
    <property type="match status" value="1"/>
</dbReference>
<comment type="subcellular location">
    <subcellularLocation>
        <location evidence="1">Cell membrane</location>
        <topology evidence="1">Multi-pass membrane protein</topology>
    </subcellularLocation>
</comment>
<sequence length="428" mass="44230">MTIGTGPATASVPVAVAGPRTPVGRGFVVKLLLAIVGTGIAYTAAMAYSLALRIDQLAPGREEYLGYLTGAGGAFSMLLQPLLGVYSDRTRLRFGRRRPFLAGGALIGTTGLAVLAAAPDMTILTIGWLLTVLGWSMAAQTATSSLQADLVPEEQRGRVAGLAGFATLAAPALGVGLASLGTGDPVTLLLVPGLIGVLLVLPLVATGSEDIPATEPREPLDLRRLFGKLLFDPRREHDFSWNWLGRFLFYVGLTFNTTYTTYLFAQRLGTGVSEVAGLVTAVAGAGMVATTIGALGGGYLSDRLRRRRLLVLLAGIVFALGAVVMALSVGVAGLIAGAALSNLGMGAFSAVDQAVLLDVLPDRKEAGRFIGIMNYAHQIPHGIAPLAASVLLTLGPSGDKNYAALYLAGGVFTVLGGAVIHLRVKGSR</sequence>
<feature type="transmembrane region" description="Helical" evidence="5">
    <location>
        <begin position="243"/>
        <end position="264"/>
    </location>
</feature>
<dbReference type="PANTHER" id="PTHR23528">
    <property type="match status" value="1"/>
</dbReference>
<dbReference type="SUPFAM" id="SSF103473">
    <property type="entry name" value="MFS general substrate transporter"/>
    <property type="match status" value="1"/>
</dbReference>
<evidence type="ECO:0000256" key="1">
    <source>
        <dbReference type="ARBA" id="ARBA00004651"/>
    </source>
</evidence>
<dbReference type="PROSITE" id="PS50850">
    <property type="entry name" value="MFS"/>
    <property type="match status" value="1"/>
</dbReference>
<accession>A0A846YL94</accession>
<reference evidence="7 8" key="1">
    <citation type="submission" date="2020-04" db="EMBL/GenBank/DDBJ databases">
        <title>MicrobeNet Type strains.</title>
        <authorList>
            <person name="Nicholson A.C."/>
        </authorList>
    </citation>
    <scope>NUCLEOTIDE SEQUENCE [LARGE SCALE GENOMIC DNA]</scope>
    <source>
        <strain evidence="7 8">JCM 3332</strain>
    </source>
</reference>
<organism evidence="7 8">
    <name type="scientific">Nocardia flavorosea</name>
    <dbReference type="NCBI Taxonomy" id="53429"/>
    <lineage>
        <taxon>Bacteria</taxon>
        <taxon>Bacillati</taxon>
        <taxon>Actinomycetota</taxon>
        <taxon>Actinomycetes</taxon>
        <taxon>Mycobacteriales</taxon>
        <taxon>Nocardiaceae</taxon>
        <taxon>Nocardia</taxon>
    </lineage>
</organism>
<dbReference type="CDD" id="cd06174">
    <property type="entry name" value="MFS"/>
    <property type="match status" value="1"/>
</dbReference>
<dbReference type="Proteomes" id="UP000570678">
    <property type="component" value="Unassembled WGS sequence"/>
</dbReference>
<dbReference type="InterPro" id="IPR036259">
    <property type="entry name" value="MFS_trans_sf"/>
</dbReference>
<evidence type="ECO:0000259" key="6">
    <source>
        <dbReference type="PROSITE" id="PS50850"/>
    </source>
</evidence>
<evidence type="ECO:0000256" key="3">
    <source>
        <dbReference type="ARBA" id="ARBA00022989"/>
    </source>
</evidence>
<evidence type="ECO:0000256" key="2">
    <source>
        <dbReference type="ARBA" id="ARBA00022692"/>
    </source>
</evidence>
<dbReference type="AlphaFoldDB" id="A0A846YL94"/>
<gene>
    <name evidence="7" type="ORF">HGA15_19995</name>
</gene>
<feature type="transmembrane region" description="Helical" evidence="5">
    <location>
        <begin position="159"/>
        <end position="180"/>
    </location>
</feature>
<feature type="transmembrane region" description="Helical" evidence="5">
    <location>
        <begin position="27"/>
        <end position="52"/>
    </location>
</feature>
<evidence type="ECO:0000313" key="7">
    <source>
        <dbReference type="EMBL" id="NKY58380.1"/>
    </source>
</evidence>